<reference evidence="2" key="2">
    <citation type="journal article" date="2008" name="Nucleic Acids Res.">
        <title>The rice annotation project database (RAP-DB): 2008 update.</title>
        <authorList>
            <consortium name="The rice annotation project (RAP)"/>
        </authorList>
    </citation>
    <scope>GENOME REANNOTATION</scope>
    <source>
        <strain evidence="2">cv. Nipponbare</strain>
    </source>
</reference>
<evidence type="ECO:0000313" key="2">
    <source>
        <dbReference type="Proteomes" id="UP000000763"/>
    </source>
</evidence>
<reference evidence="1 2" key="1">
    <citation type="journal article" date="2005" name="Nature">
        <title>The map-based sequence of the rice genome.</title>
        <authorList>
            <consortium name="International rice genome sequencing project (IRGSP)"/>
            <person name="Matsumoto T."/>
            <person name="Wu J."/>
            <person name="Kanamori H."/>
            <person name="Katayose Y."/>
            <person name="Fujisawa M."/>
            <person name="Namiki N."/>
            <person name="Mizuno H."/>
            <person name="Yamamoto K."/>
            <person name="Antonio B.A."/>
            <person name="Baba T."/>
            <person name="Sakata K."/>
            <person name="Nagamura Y."/>
            <person name="Aoki H."/>
            <person name="Arikawa K."/>
            <person name="Arita K."/>
            <person name="Bito T."/>
            <person name="Chiden Y."/>
            <person name="Fujitsuka N."/>
            <person name="Fukunaka R."/>
            <person name="Hamada M."/>
            <person name="Harada C."/>
            <person name="Hayashi A."/>
            <person name="Hijishita S."/>
            <person name="Honda M."/>
            <person name="Hosokawa S."/>
            <person name="Ichikawa Y."/>
            <person name="Idonuma A."/>
            <person name="Iijima M."/>
            <person name="Ikeda M."/>
            <person name="Ikeno M."/>
            <person name="Ito K."/>
            <person name="Ito S."/>
            <person name="Ito T."/>
            <person name="Ito Y."/>
            <person name="Ito Y."/>
            <person name="Iwabuchi A."/>
            <person name="Kamiya K."/>
            <person name="Karasawa W."/>
            <person name="Kurita K."/>
            <person name="Katagiri S."/>
            <person name="Kikuta A."/>
            <person name="Kobayashi H."/>
            <person name="Kobayashi N."/>
            <person name="Machita K."/>
            <person name="Maehara T."/>
            <person name="Masukawa M."/>
            <person name="Mizubayashi T."/>
            <person name="Mukai Y."/>
            <person name="Nagasaki H."/>
            <person name="Nagata Y."/>
            <person name="Naito S."/>
            <person name="Nakashima M."/>
            <person name="Nakama Y."/>
            <person name="Nakamichi Y."/>
            <person name="Nakamura M."/>
            <person name="Meguro A."/>
            <person name="Negishi M."/>
            <person name="Ohta I."/>
            <person name="Ohta T."/>
            <person name="Okamoto M."/>
            <person name="Ono N."/>
            <person name="Saji S."/>
            <person name="Sakaguchi M."/>
            <person name="Sakai K."/>
            <person name="Shibata M."/>
            <person name="Shimokawa T."/>
            <person name="Song J."/>
            <person name="Takazaki Y."/>
            <person name="Terasawa K."/>
            <person name="Tsugane M."/>
            <person name="Tsuji K."/>
            <person name="Ueda S."/>
            <person name="Waki K."/>
            <person name="Yamagata H."/>
            <person name="Yamamoto M."/>
            <person name="Yamamoto S."/>
            <person name="Yamane H."/>
            <person name="Yoshiki S."/>
            <person name="Yoshihara R."/>
            <person name="Yukawa K."/>
            <person name="Zhong H."/>
            <person name="Yano M."/>
            <person name="Yuan Q."/>
            <person name="Ouyang S."/>
            <person name="Liu J."/>
            <person name="Jones K.M."/>
            <person name="Gansberger K."/>
            <person name="Moffat K."/>
            <person name="Hill J."/>
            <person name="Bera J."/>
            <person name="Fadrosh D."/>
            <person name="Jin S."/>
            <person name="Johri S."/>
            <person name="Kim M."/>
            <person name="Overton L."/>
            <person name="Reardon M."/>
            <person name="Tsitrin T."/>
            <person name="Vuong H."/>
            <person name="Weaver B."/>
            <person name="Ciecko A."/>
            <person name="Tallon L."/>
            <person name="Jackson J."/>
            <person name="Pai G."/>
            <person name="Aken S.V."/>
            <person name="Utterback T."/>
            <person name="Reidmuller S."/>
            <person name="Feldblyum T."/>
            <person name="Hsiao J."/>
            <person name="Zismann V."/>
            <person name="Iobst S."/>
            <person name="de Vazeille A.R."/>
            <person name="Buell C.R."/>
            <person name="Ying K."/>
            <person name="Li Y."/>
            <person name="Lu T."/>
            <person name="Huang Y."/>
            <person name="Zhao Q."/>
            <person name="Feng Q."/>
            <person name="Zhang L."/>
            <person name="Zhu J."/>
            <person name="Weng Q."/>
            <person name="Mu J."/>
            <person name="Lu Y."/>
            <person name="Fan D."/>
            <person name="Liu Y."/>
            <person name="Guan J."/>
            <person name="Zhang Y."/>
            <person name="Yu S."/>
            <person name="Liu X."/>
            <person name="Zhang Y."/>
            <person name="Hong G."/>
            <person name="Han B."/>
            <person name="Choisne N."/>
            <person name="Demange N."/>
            <person name="Orjeda G."/>
            <person name="Samain S."/>
            <person name="Cattolico L."/>
            <person name="Pelletier E."/>
            <person name="Couloux A."/>
            <person name="Segurens B."/>
            <person name="Wincker P."/>
            <person name="D'Hont A."/>
            <person name="Scarpelli C."/>
            <person name="Weissenbach J."/>
            <person name="Salanoubat M."/>
            <person name="Quetier F."/>
            <person name="Yu Y."/>
            <person name="Kim H.R."/>
            <person name="Rambo T."/>
            <person name="Currie J."/>
            <person name="Collura K."/>
            <person name="Luo M."/>
            <person name="Yang T."/>
            <person name="Ammiraju J.S.S."/>
            <person name="Engler F."/>
            <person name="Soderlund C."/>
            <person name="Wing R.A."/>
            <person name="Palmer L.E."/>
            <person name="de la Bastide M."/>
            <person name="Spiegel L."/>
            <person name="Nascimento L."/>
            <person name="Zutavern T."/>
            <person name="O'Shaughnessy A."/>
            <person name="Dike S."/>
            <person name="Dedhia N."/>
            <person name="Preston R."/>
            <person name="Balija V."/>
            <person name="McCombie W.R."/>
            <person name="Chow T."/>
            <person name="Chen H."/>
            <person name="Chung M."/>
            <person name="Chen C."/>
            <person name="Shaw J."/>
            <person name="Wu H."/>
            <person name="Hsiao K."/>
            <person name="Chao Y."/>
            <person name="Chu M."/>
            <person name="Cheng C."/>
            <person name="Hour A."/>
            <person name="Lee P."/>
            <person name="Lin S."/>
            <person name="Lin Y."/>
            <person name="Liou J."/>
            <person name="Liu S."/>
            <person name="Hsing Y."/>
            <person name="Raghuvanshi S."/>
            <person name="Mohanty A."/>
            <person name="Bharti A.K."/>
            <person name="Gaur A."/>
            <person name="Gupta V."/>
            <person name="Kumar D."/>
            <person name="Ravi V."/>
            <person name="Vij S."/>
            <person name="Kapur A."/>
            <person name="Khurana P."/>
            <person name="Khurana P."/>
            <person name="Khurana J.P."/>
            <person name="Tyagi A.K."/>
            <person name="Gaikwad K."/>
            <person name="Singh A."/>
            <person name="Dalal V."/>
            <person name="Srivastava S."/>
            <person name="Dixit A."/>
            <person name="Pal A.K."/>
            <person name="Ghazi I.A."/>
            <person name="Yadav M."/>
            <person name="Pandit A."/>
            <person name="Bhargava A."/>
            <person name="Sureshbabu K."/>
            <person name="Batra K."/>
            <person name="Sharma T.R."/>
            <person name="Mohapatra T."/>
            <person name="Singh N.K."/>
            <person name="Messing J."/>
            <person name="Nelson A.B."/>
            <person name="Fuks G."/>
            <person name="Kavchok S."/>
            <person name="Keizer G."/>
            <person name="Linton E."/>
            <person name="Llaca V."/>
            <person name="Song R."/>
            <person name="Tanyolac B."/>
            <person name="Young S."/>
            <person name="Ho-Il K."/>
            <person name="Hahn J.H."/>
            <person name="Sangsakoo G."/>
            <person name="Vanavichit A."/>
            <person name="de Mattos Luiz.A.T."/>
            <person name="Zimmer P.D."/>
            <person name="Malone G."/>
            <person name="Dellagostin O."/>
            <person name="de Oliveira A.C."/>
            <person name="Bevan M."/>
            <person name="Bancroft I."/>
            <person name="Minx P."/>
            <person name="Cordum H."/>
            <person name="Wilson R."/>
            <person name="Cheng Z."/>
            <person name="Jin W."/>
            <person name="Jiang J."/>
            <person name="Leong S.A."/>
            <person name="Iwama H."/>
            <person name="Gojobori T."/>
            <person name="Itoh T."/>
            <person name="Niimura Y."/>
            <person name="Fujii Y."/>
            <person name="Habara T."/>
            <person name="Sakai H."/>
            <person name="Sato Y."/>
            <person name="Wilson G."/>
            <person name="Kumar K."/>
            <person name="McCouch S."/>
            <person name="Juretic N."/>
            <person name="Hoen D."/>
            <person name="Wright S."/>
            <person name="Bruskiewich R."/>
            <person name="Bureau T."/>
            <person name="Miyao A."/>
            <person name="Hirochika H."/>
            <person name="Nishikawa T."/>
            <person name="Kadowaki K."/>
            <person name="Sugiura M."/>
            <person name="Burr B."/>
            <person name="Sasaki T."/>
        </authorList>
    </citation>
    <scope>NUCLEOTIDE SEQUENCE [LARGE SCALE GENOMIC DNA]</scope>
    <source>
        <strain evidence="2">cv. Nipponbare</strain>
    </source>
</reference>
<proteinExistence type="predicted"/>
<accession>Q0E4R9</accession>
<gene>
    <name evidence="1" type="ordered locus">Os02g0103100</name>
</gene>
<dbReference type="Proteomes" id="UP000000763">
    <property type="component" value="Chromosome 2"/>
</dbReference>
<sequence>MHAYTYIYIYRRQCIVLYTYIPAEVELLMEEEEVDEGNHDLDDRDEGCREHRAPLPHTPCHYQVPYSRRHHPLHACAPTQLIHLYICAW</sequence>
<protein>
    <submittedName>
        <fullName evidence="1">Os02g0103100 protein</fullName>
    </submittedName>
</protein>
<evidence type="ECO:0000313" key="1">
    <source>
        <dbReference type="EMBL" id="BAF07519.1"/>
    </source>
</evidence>
<dbReference type="AlphaFoldDB" id="Q0E4R9"/>
<organism evidence="1 2">
    <name type="scientific">Oryza sativa subsp. japonica</name>
    <name type="common">Rice</name>
    <dbReference type="NCBI Taxonomy" id="39947"/>
    <lineage>
        <taxon>Eukaryota</taxon>
        <taxon>Viridiplantae</taxon>
        <taxon>Streptophyta</taxon>
        <taxon>Embryophyta</taxon>
        <taxon>Tracheophyta</taxon>
        <taxon>Spermatophyta</taxon>
        <taxon>Magnoliopsida</taxon>
        <taxon>Liliopsida</taxon>
        <taxon>Poales</taxon>
        <taxon>Poaceae</taxon>
        <taxon>BOP clade</taxon>
        <taxon>Oryzoideae</taxon>
        <taxon>Oryzeae</taxon>
        <taxon>Oryzinae</taxon>
        <taxon>Oryza</taxon>
        <taxon>Oryza sativa</taxon>
    </lineage>
</organism>
<dbReference type="KEGG" id="dosa:Os02g0103100"/>
<dbReference type="EMBL" id="AP008208">
    <property type="protein sequence ID" value="BAF07519.1"/>
    <property type="molecule type" value="Genomic_DNA"/>
</dbReference>
<name>Q0E4R9_ORYSJ</name>